<evidence type="ECO:0000313" key="4">
    <source>
        <dbReference type="Proteomes" id="UP000294513"/>
    </source>
</evidence>
<proteinExistence type="predicted"/>
<protein>
    <submittedName>
        <fullName evidence="3">Uncharacterized protein</fullName>
    </submittedName>
</protein>
<evidence type="ECO:0000313" key="3">
    <source>
        <dbReference type="EMBL" id="TDD77877.1"/>
    </source>
</evidence>
<reference evidence="3 4" key="1">
    <citation type="submission" date="2019-03" db="EMBL/GenBank/DDBJ databases">
        <title>Draft genome sequences of novel Actinobacteria.</title>
        <authorList>
            <person name="Sahin N."/>
            <person name="Ay H."/>
            <person name="Saygin H."/>
        </authorList>
    </citation>
    <scope>NUCLEOTIDE SEQUENCE [LARGE SCALE GENOMIC DNA]</scope>
    <source>
        <strain evidence="3 4">H3C3</strain>
    </source>
</reference>
<sequence>MGVLAAVLDAGALLLFGWFLRPLLRESRSGSRSGSRTRPERVPGEDGGGSAGIVLIGVSLILLSVPLWSRP</sequence>
<dbReference type="EMBL" id="SMKU01000194">
    <property type="protein sequence ID" value="TDD77877.1"/>
    <property type="molecule type" value="Genomic_DNA"/>
</dbReference>
<keyword evidence="2" id="KW-0812">Transmembrane</keyword>
<comment type="caution">
    <text evidence="3">The sequence shown here is derived from an EMBL/GenBank/DDBJ whole genome shotgun (WGS) entry which is preliminary data.</text>
</comment>
<feature type="transmembrane region" description="Helical" evidence="2">
    <location>
        <begin position="49"/>
        <end position="68"/>
    </location>
</feature>
<feature type="region of interest" description="Disordered" evidence="1">
    <location>
        <begin position="27"/>
        <end position="51"/>
    </location>
</feature>
<evidence type="ECO:0000256" key="1">
    <source>
        <dbReference type="SAM" id="MobiDB-lite"/>
    </source>
</evidence>
<accession>A0A4V2YUI1</accession>
<keyword evidence="4" id="KW-1185">Reference proteome</keyword>
<dbReference type="Proteomes" id="UP000294513">
    <property type="component" value="Unassembled WGS sequence"/>
</dbReference>
<keyword evidence="2" id="KW-0472">Membrane</keyword>
<name>A0A4V2YUI1_9ACTN</name>
<organism evidence="3 4">
    <name type="scientific">Actinomadura rubrisoli</name>
    <dbReference type="NCBI Taxonomy" id="2530368"/>
    <lineage>
        <taxon>Bacteria</taxon>
        <taxon>Bacillati</taxon>
        <taxon>Actinomycetota</taxon>
        <taxon>Actinomycetes</taxon>
        <taxon>Streptosporangiales</taxon>
        <taxon>Thermomonosporaceae</taxon>
        <taxon>Actinomadura</taxon>
    </lineage>
</organism>
<gene>
    <name evidence="3" type="ORF">E1298_29335</name>
</gene>
<evidence type="ECO:0000256" key="2">
    <source>
        <dbReference type="SAM" id="Phobius"/>
    </source>
</evidence>
<dbReference type="AlphaFoldDB" id="A0A4V2YUI1"/>
<dbReference type="RefSeq" id="WP_131898915.1">
    <property type="nucleotide sequence ID" value="NZ_SMKU01000194.1"/>
</dbReference>
<keyword evidence="2" id="KW-1133">Transmembrane helix</keyword>